<proteinExistence type="predicted"/>
<dbReference type="PANTHER" id="PTHR43662">
    <property type="match status" value="1"/>
</dbReference>
<dbReference type="InterPro" id="IPR018535">
    <property type="entry name" value="DUF1996"/>
</dbReference>
<comment type="caution">
    <text evidence="2">The sequence shown here is derived from an EMBL/GenBank/DDBJ whole genome shotgun (WGS) entry which is preliminary data.</text>
</comment>
<dbReference type="Proteomes" id="UP000290288">
    <property type="component" value="Unassembled WGS sequence"/>
</dbReference>
<dbReference type="PANTHER" id="PTHR43662:SF3">
    <property type="entry name" value="DOMAIN PROTEIN, PUTATIVE (AFU_ORTHOLOGUE AFUA_6G11970)-RELATED"/>
    <property type="match status" value="1"/>
</dbReference>
<accession>A0A4Q2DG17</accession>
<dbReference type="AlphaFoldDB" id="A0A4Q2DG17"/>
<sequence length="314" mass="34417">MYFKHPNGTFFRVPQKANHYTGDPNGGMTIYYIQPPTNEKVTSFPKGFRMITGNPMLRSRKQLNPEGAEAWSLSFRCWETEGFFDPSNSYPPGAGPYDTVAFPNKFCAGGIRANIFFPSCWDGKNIDSPDHANHVAFHEGKVNPNIGIILMDGKCPSSHPVRIPLLFYETFWDTRPFKDMWPTDGSQPLVLSQGDPTGYGHHADYVFGWEGDSLQRAMDTCYDGFGWPEACPELTVLSDEEINKCVQSVQVNEDVEGVPLAALPGCNPIQNGPQPATAIENCSAVSTTGIPPAATPASNIPPSRIVRSVITPAA</sequence>
<dbReference type="Pfam" id="PF09362">
    <property type="entry name" value="DUF1996"/>
    <property type="match status" value="1"/>
</dbReference>
<dbReference type="OrthoDB" id="74764at2759"/>
<evidence type="ECO:0000313" key="2">
    <source>
        <dbReference type="EMBL" id="RXW18777.1"/>
    </source>
</evidence>
<protein>
    <recommendedName>
        <fullName evidence="1">DUF1996 domain-containing protein</fullName>
    </recommendedName>
</protein>
<keyword evidence="3" id="KW-1185">Reference proteome</keyword>
<dbReference type="EMBL" id="SDEE01000241">
    <property type="protein sequence ID" value="RXW18777.1"/>
    <property type="molecule type" value="Genomic_DNA"/>
</dbReference>
<reference evidence="2 3" key="1">
    <citation type="submission" date="2019-01" db="EMBL/GenBank/DDBJ databases">
        <title>Draft genome sequence of Psathyrella aberdarensis IHI B618.</title>
        <authorList>
            <person name="Buettner E."/>
            <person name="Kellner H."/>
        </authorList>
    </citation>
    <scope>NUCLEOTIDE SEQUENCE [LARGE SCALE GENOMIC DNA]</scope>
    <source>
        <strain evidence="2 3">IHI B618</strain>
    </source>
</reference>
<evidence type="ECO:0000313" key="3">
    <source>
        <dbReference type="Proteomes" id="UP000290288"/>
    </source>
</evidence>
<name>A0A4Q2DG17_9AGAR</name>
<dbReference type="STRING" id="2316362.A0A4Q2DG17"/>
<gene>
    <name evidence="2" type="ORF">EST38_g7069</name>
</gene>
<organism evidence="2 3">
    <name type="scientific">Candolleomyces aberdarensis</name>
    <dbReference type="NCBI Taxonomy" id="2316362"/>
    <lineage>
        <taxon>Eukaryota</taxon>
        <taxon>Fungi</taxon>
        <taxon>Dikarya</taxon>
        <taxon>Basidiomycota</taxon>
        <taxon>Agaricomycotina</taxon>
        <taxon>Agaricomycetes</taxon>
        <taxon>Agaricomycetidae</taxon>
        <taxon>Agaricales</taxon>
        <taxon>Agaricineae</taxon>
        <taxon>Psathyrellaceae</taxon>
        <taxon>Candolleomyces</taxon>
    </lineage>
</organism>
<feature type="domain" description="DUF1996" evidence="1">
    <location>
        <begin position="1"/>
        <end position="209"/>
    </location>
</feature>
<evidence type="ECO:0000259" key="1">
    <source>
        <dbReference type="Pfam" id="PF09362"/>
    </source>
</evidence>